<evidence type="ECO:0000256" key="1">
    <source>
        <dbReference type="ARBA" id="ARBA00004123"/>
    </source>
</evidence>
<dbReference type="PANTHER" id="PTHR18842">
    <property type="entry name" value="INTERLEUKIN-1 RECEPTOR-ASSOCIATED KINASE 1-BINDING PROTEIN 1"/>
    <property type="match status" value="1"/>
</dbReference>
<name>A0ABD1J5Q5_9TELE</name>
<dbReference type="GO" id="GO:0005737">
    <property type="term" value="C:cytoplasm"/>
    <property type="evidence" value="ECO:0007669"/>
    <property type="project" value="UniProtKB-SubCell"/>
</dbReference>
<comment type="subcellular location">
    <subcellularLocation>
        <location evidence="2">Cytoplasm</location>
    </subcellularLocation>
    <subcellularLocation>
        <location evidence="1">Nucleus</location>
    </subcellularLocation>
</comment>
<evidence type="ECO:0000256" key="4">
    <source>
        <dbReference type="ARBA" id="ARBA00022490"/>
    </source>
</evidence>
<reference evidence="6 7" key="1">
    <citation type="submission" date="2024-09" db="EMBL/GenBank/DDBJ databases">
        <title>A chromosome-level genome assembly of Gray's grenadier anchovy, Coilia grayii.</title>
        <authorList>
            <person name="Fu Z."/>
        </authorList>
    </citation>
    <scope>NUCLEOTIDE SEQUENCE [LARGE SCALE GENOMIC DNA]</scope>
    <source>
        <strain evidence="6">G4</strain>
        <tissue evidence="6">Muscle</tissue>
    </source>
</reference>
<organism evidence="6 7">
    <name type="scientific">Coilia grayii</name>
    <name type="common">Gray's grenadier anchovy</name>
    <dbReference type="NCBI Taxonomy" id="363190"/>
    <lineage>
        <taxon>Eukaryota</taxon>
        <taxon>Metazoa</taxon>
        <taxon>Chordata</taxon>
        <taxon>Craniata</taxon>
        <taxon>Vertebrata</taxon>
        <taxon>Euteleostomi</taxon>
        <taxon>Actinopterygii</taxon>
        <taxon>Neopterygii</taxon>
        <taxon>Teleostei</taxon>
        <taxon>Clupei</taxon>
        <taxon>Clupeiformes</taxon>
        <taxon>Clupeoidei</taxon>
        <taxon>Engraulidae</taxon>
        <taxon>Coilinae</taxon>
        <taxon>Coilia</taxon>
    </lineage>
</organism>
<dbReference type="Proteomes" id="UP001591681">
    <property type="component" value="Unassembled WGS sequence"/>
</dbReference>
<dbReference type="GO" id="GO:0005634">
    <property type="term" value="C:nucleus"/>
    <property type="evidence" value="ECO:0007669"/>
    <property type="project" value="UniProtKB-SubCell"/>
</dbReference>
<dbReference type="PANTHER" id="PTHR18842:SF2">
    <property type="entry name" value="INTERLEUKIN-1 RECEPTOR-ASSOCIATED KINASE 1-BINDING PROTEIN 1"/>
    <property type="match status" value="1"/>
</dbReference>
<dbReference type="Pfam" id="PF04402">
    <property type="entry name" value="SIMPL"/>
    <property type="match status" value="1"/>
</dbReference>
<comment type="similarity">
    <text evidence="3">Belongs to the IRAK1BP1 family.</text>
</comment>
<keyword evidence="7" id="KW-1185">Reference proteome</keyword>
<protein>
    <recommendedName>
        <fullName evidence="8">Interleukin-1 receptor-associated kinase 1-binding protein 1</fullName>
    </recommendedName>
</protein>
<accession>A0ABD1J5Q5</accession>
<proteinExistence type="inferred from homology"/>
<evidence type="ECO:0000313" key="6">
    <source>
        <dbReference type="EMBL" id="KAL2082424.1"/>
    </source>
</evidence>
<dbReference type="InterPro" id="IPR030312">
    <property type="entry name" value="IRAK1BP1"/>
</dbReference>
<dbReference type="AlphaFoldDB" id="A0ABD1J5Q5"/>
<evidence type="ECO:0000256" key="3">
    <source>
        <dbReference type="ARBA" id="ARBA00005509"/>
    </source>
</evidence>
<evidence type="ECO:0000256" key="2">
    <source>
        <dbReference type="ARBA" id="ARBA00004496"/>
    </source>
</evidence>
<dbReference type="Gene3D" id="3.30.70.2970">
    <property type="entry name" value="Protein of unknown function (DUF541), domain 2"/>
    <property type="match status" value="1"/>
</dbReference>
<sequence length="244" mass="26793">MASSQPRVFAALVPVSSGSCGDEKLAGAGKQTSAELKIPLREVQVTGNAELSCPPDLAAVSISVSSSKESANDVKNSVSRRVEYILQTLRQHGVKEADTVVTKYMQRVDDIYIMEAEVRVMFSDFDKMQSVRSVLLEKLDKSVCVGVPQFAHSPECLSIMRRRVSVAAVENARLKASEMCCILGQGLGRPLLVREEESREWSGGGDTPLMLQQRAGLITLTVSSRMFVTFELRHKDSRDLDSKI</sequence>
<comment type="caution">
    <text evidence="6">The sequence shown here is derived from an EMBL/GenBank/DDBJ whole genome shotgun (WGS) entry which is preliminary data.</text>
</comment>
<keyword evidence="5" id="KW-0539">Nucleus</keyword>
<dbReference type="InterPro" id="IPR007497">
    <property type="entry name" value="SIMPL/DUF541"/>
</dbReference>
<evidence type="ECO:0008006" key="8">
    <source>
        <dbReference type="Google" id="ProtNLM"/>
    </source>
</evidence>
<dbReference type="PROSITE" id="PS51257">
    <property type="entry name" value="PROKAR_LIPOPROTEIN"/>
    <property type="match status" value="1"/>
</dbReference>
<evidence type="ECO:0000256" key="5">
    <source>
        <dbReference type="ARBA" id="ARBA00023242"/>
    </source>
</evidence>
<evidence type="ECO:0000313" key="7">
    <source>
        <dbReference type="Proteomes" id="UP001591681"/>
    </source>
</evidence>
<gene>
    <name evidence="6" type="ORF">ACEWY4_022242</name>
</gene>
<keyword evidence="4" id="KW-0963">Cytoplasm</keyword>
<dbReference type="EMBL" id="JBHFQA010000019">
    <property type="protein sequence ID" value="KAL2082424.1"/>
    <property type="molecule type" value="Genomic_DNA"/>
</dbReference>